<dbReference type="Pfam" id="PF00484">
    <property type="entry name" value="Pro_CA"/>
    <property type="match status" value="1"/>
</dbReference>
<sequence>MNHWLHPIREVYHRHELEAMPDERARLNRLCEMNVIRQVRNVASDIIARAAWARRQDLSIHGWLYSLAVGLIKDLGTTVRRPDEIGPLGG</sequence>
<name>A0ABS0Y004_9HYPH</name>
<reference evidence="3" key="1">
    <citation type="submission" date="2020-12" db="EMBL/GenBank/DDBJ databases">
        <title>Hymenobacter sp.</title>
        <authorList>
            <person name="Kim M.K."/>
        </authorList>
    </citation>
    <scope>NUCLEOTIDE SEQUENCE [LARGE SCALE GENOMIC DNA]</scope>
    <source>
        <strain evidence="3">BT325</strain>
    </source>
</reference>
<dbReference type="InterPro" id="IPR001765">
    <property type="entry name" value="Carbonic_anhydrase"/>
</dbReference>
<dbReference type="Gene3D" id="3.40.1050.10">
    <property type="entry name" value="Carbonic anhydrase"/>
    <property type="match status" value="1"/>
</dbReference>
<dbReference type="SUPFAM" id="SSF53056">
    <property type="entry name" value="beta-carbonic anhydrase, cab"/>
    <property type="match status" value="1"/>
</dbReference>
<dbReference type="InterPro" id="IPR036874">
    <property type="entry name" value="Carbonic_anhydrase_sf"/>
</dbReference>
<evidence type="ECO:0000313" key="3">
    <source>
        <dbReference type="Proteomes" id="UP000620670"/>
    </source>
</evidence>
<comment type="caution">
    <text evidence="2">The sequence shown here is derived from an EMBL/GenBank/DDBJ whole genome shotgun (WGS) entry which is preliminary data.</text>
</comment>
<organism evidence="2 3">
    <name type="scientific">Microvirga splendida</name>
    <dbReference type="NCBI Taxonomy" id="2795727"/>
    <lineage>
        <taxon>Bacteria</taxon>
        <taxon>Pseudomonadati</taxon>
        <taxon>Pseudomonadota</taxon>
        <taxon>Alphaproteobacteria</taxon>
        <taxon>Hyphomicrobiales</taxon>
        <taxon>Methylobacteriaceae</taxon>
        <taxon>Microvirga</taxon>
    </lineage>
</organism>
<dbReference type="Proteomes" id="UP000620670">
    <property type="component" value="Unassembled WGS sequence"/>
</dbReference>
<evidence type="ECO:0000256" key="1">
    <source>
        <dbReference type="ARBA" id="ARBA00006217"/>
    </source>
</evidence>
<proteinExistence type="inferred from homology"/>
<keyword evidence="3" id="KW-1185">Reference proteome</keyword>
<dbReference type="EMBL" id="JAELXT010000007">
    <property type="protein sequence ID" value="MBJ6125638.1"/>
    <property type="molecule type" value="Genomic_DNA"/>
</dbReference>
<evidence type="ECO:0000313" key="2">
    <source>
        <dbReference type="EMBL" id="MBJ6125638.1"/>
    </source>
</evidence>
<evidence type="ECO:0008006" key="4">
    <source>
        <dbReference type="Google" id="ProtNLM"/>
    </source>
</evidence>
<comment type="similarity">
    <text evidence="1">Belongs to the beta-class carbonic anhydrase family.</text>
</comment>
<accession>A0ABS0Y004</accession>
<protein>
    <recommendedName>
        <fullName evidence="4">Carbonic anhydrase</fullName>
    </recommendedName>
</protein>
<gene>
    <name evidence="2" type="ORF">JAO75_09460</name>
</gene>